<accession>A0A975BFL1</accession>
<proteinExistence type="predicted"/>
<sequence>MKNHIVTFFKHRFSKFRNILISILISKGYNKNLIISHIVKRIIEGRKEVKML</sequence>
<keyword evidence="2" id="KW-1185">Reference proteome</keyword>
<name>A0A975BFL1_9BACT</name>
<evidence type="ECO:0000313" key="1">
    <source>
        <dbReference type="EMBL" id="QTA84294.1"/>
    </source>
</evidence>
<dbReference type="KEGG" id="dmm:dnm_002880"/>
<dbReference type="Proteomes" id="UP000663722">
    <property type="component" value="Chromosome"/>
</dbReference>
<reference evidence="1" key="1">
    <citation type="journal article" date="2021" name="Microb. Physiol.">
        <title>Proteogenomic Insights into the Physiology of Marine, Sulfate-Reducing, Filamentous Desulfonema limicola and Desulfonema magnum.</title>
        <authorList>
            <person name="Schnaars V."/>
            <person name="Wohlbrand L."/>
            <person name="Scheve S."/>
            <person name="Hinrichs C."/>
            <person name="Reinhardt R."/>
            <person name="Rabus R."/>
        </authorList>
    </citation>
    <scope>NUCLEOTIDE SEQUENCE</scope>
    <source>
        <strain evidence="1">4be13</strain>
    </source>
</reference>
<organism evidence="1 2">
    <name type="scientific">Desulfonema magnum</name>
    <dbReference type="NCBI Taxonomy" id="45655"/>
    <lineage>
        <taxon>Bacteria</taxon>
        <taxon>Pseudomonadati</taxon>
        <taxon>Thermodesulfobacteriota</taxon>
        <taxon>Desulfobacteria</taxon>
        <taxon>Desulfobacterales</taxon>
        <taxon>Desulfococcaceae</taxon>
        <taxon>Desulfonema</taxon>
    </lineage>
</organism>
<dbReference type="EMBL" id="CP061800">
    <property type="protein sequence ID" value="QTA84294.1"/>
    <property type="molecule type" value="Genomic_DNA"/>
</dbReference>
<protein>
    <submittedName>
        <fullName evidence="1">Uncharacterized protein</fullName>
    </submittedName>
</protein>
<dbReference type="AlphaFoldDB" id="A0A975BFL1"/>
<evidence type="ECO:0000313" key="2">
    <source>
        <dbReference type="Proteomes" id="UP000663722"/>
    </source>
</evidence>
<gene>
    <name evidence="1" type="ORF">dnm_002880</name>
</gene>